<dbReference type="Gene3D" id="2.60.120.330">
    <property type="entry name" value="B-lactam Antibiotic, Isopenicillin N Synthase, Chain"/>
    <property type="match status" value="1"/>
</dbReference>
<feature type="domain" description="Aspartyl/asparaginy/proline hydroxylase" evidence="1">
    <location>
        <begin position="15"/>
        <end position="177"/>
    </location>
</feature>
<dbReference type="SUPFAM" id="SSF51197">
    <property type="entry name" value="Clavaminate synthase-like"/>
    <property type="match status" value="1"/>
</dbReference>
<protein>
    <submittedName>
        <fullName evidence="2">Aspartyl beta-hydroxylase</fullName>
    </submittedName>
</protein>
<proteinExistence type="predicted"/>
<name>A0A1Z8B1P4_9FLAO</name>
<dbReference type="InterPro" id="IPR027443">
    <property type="entry name" value="IPNS-like_sf"/>
</dbReference>
<reference evidence="3" key="1">
    <citation type="journal article" date="2017" name="Proc. Natl. Acad. Sci. U.S.A.">
        <title>Simulation of Deepwater Horizon oil plume reveals substrate specialization within a complex community of hydrocarbon-degraders.</title>
        <authorList>
            <person name="Hu P."/>
            <person name="Dubinsky E.A."/>
            <person name="Probst A.J."/>
            <person name="Wang J."/>
            <person name="Sieber C.M.K."/>
            <person name="Tom L.M."/>
            <person name="Gardinali P."/>
            <person name="Banfield J.F."/>
            <person name="Atlas R.M."/>
            <person name="Andersen G.L."/>
        </authorList>
    </citation>
    <scope>NUCLEOTIDE SEQUENCE [LARGE SCALE GENOMIC DNA]</scope>
</reference>
<dbReference type="InterPro" id="IPR007803">
    <property type="entry name" value="Asp/Arg/Pro-Hydrxlase"/>
</dbReference>
<dbReference type="Pfam" id="PF05118">
    <property type="entry name" value="Asp_Arg_Hydrox"/>
    <property type="match status" value="1"/>
</dbReference>
<accession>A0A1Z8B1P4</accession>
<sequence length="234" mass="26592">MELRTKYLQLPFKFNKEKLQEELASILDKKWIPHFNTGNHSGAWNVISLYAQDGNASNIFALADDNVPVRETEVLNTCPYLKSVIDTFKSPIISARILKLGAGAEIKAHRDHELGYEDGNFRLHVPIVTNADVQFVLDGDKLVMLPGECWYTNVNYIHSVKNAGDEDRIHLVIDCSRNEWSDQLFFSLAPKSSFKPIPEEKLSQETLTRMIEELKAQDSPAAQQLINDLSKKLH</sequence>
<comment type="caution">
    <text evidence="2">The sequence shown here is derived from an EMBL/GenBank/DDBJ whole genome shotgun (WGS) entry which is preliminary data.</text>
</comment>
<organism evidence="2 3">
    <name type="scientific">Nonlabens dokdonensis</name>
    <dbReference type="NCBI Taxonomy" id="328515"/>
    <lineage>
        <taxon>Bacteria</taxon>
        <taxon>Pseudomonadati</taxon>
        <taxon>Bacteroidota</taxon>
        <taxon>Flavobacteriia</taxon>
        <taxon>Flavobacteriales</taxon>
        <taxon>Flavobacteriaceae</taxon>
        <taxon>Nonlabens</taxon>
    </lineage>
</organism>
<evidence type="ECO:0000313" key="2">
    <source>
        <dbReference type="EMBL" id="OUS16506.1"/>
    </source>
</evidence>
<evidence type="ECO:0000313" key="3">
    <source>
        <dbReference type="Proteomes" id="UP000196102"/>
    </source>
</evidence>
<dbReference type="CDD" id="cd02208">
    <property type="entry name" value="cupin_RmlC-like"/>
    <property type="match status" value="1"/>
</dbReference>
<dbReference type="AlphaFoldDB" id="A0A1Z8B1P4"/>
<dbReference type="RefSeq" id="WP_303686433.1">
    <property type="nucleotide sequence ID" value="NZ_CAJXYO010000058.1"/>
</dbReference>
<gene>
    <name evidence="2" type="ORF">A9Q93_05680</name>
</gene>
<dbReference type="Proteomes" id="UP000196102">
    <property type="component" value="Unassembled WGS sequence"/>
</dbReference>
<evidence type="ECO:0000259" key="1">
    <source>
        <dbReference type="Pfam" id="PF05118"/>
    </source>
</evidence>
<dbReference type="EMBL" id="MAAX01000092">
    <property type="protein sequence ID" value="OUS16506.1"/>
    <property type="molecule type" value="Genomic_DNA"/>
</dbReference>